<dbReference type="PANTHER" id="PTHR43094">
    <property type="entry name" value="AMINOTRANSFERASE"/>
    <property type="match status" value="1"/>
</dbReference>
<keyword evidence="8" id="KW-1185">Reference proteome</keyword>
<evidence type="ECO:0000313" key="7">
    <source>
        <dbReference type="EMBL" id="SPH17263.1"/>
    </source>
</evidence>
<evidence type="ECO:0000256" key="6">
    <source>
        <dbReference type="RuleBase" id="RU003560"/>
    </source>
</evidence>
<comment type="similarity">
    <text evidence="2 6">Belongs to the class-III pyridoxal-phosphate-dependent aminotransferase family.</text>
</comment>
<keyword evidence="5 6" id="KW-0663">Pyridoxal phosphate</keyword>
<dbReference type="Gene3D" id="3.90.1150.10">
    <property type="entry name" value="Aspartate Aminotransferase, domain 1"/>
    <property type="match status" value="1"/>
</dbReference>
<dbReference type="CDD" id="cd00610">
    <property type="entry name" value="OAT_like"/>
    <property type="match status" value="1"/>
</dbReference>
<evidence type="ECO:0000256" key="2">
    <source>
        <dbReference type="ARBA" id="ARBA00008954"/>
    </source>
</evidence>
<dbReference type="RefSeq" id="WP_108851726.1">
    <property type="nucleotide sequence ID" value="NZ_OMOQ01000001.1"/>
</dbReference>
<dbReference type="InterPro" id="IPR049704">
    <property type="entry name" value="Aminotrans_3_PPA_site"/>
</dbReference>
<evidence type="ECO:0000256" key="1">
    <source>
        <dbReference type="ARBA" id="ARBA00001933"/>
    </source>
</evidence>
<dbReference type="InterPro" id="IPR015424">
    <property type="entry name" value="PyrdxlP-dep_Trfase"/>
</dbReference>
<dbReference type="OrthoDB" id="9801834at2"/>
<evidence type="ECO:0000313" key="8">
    <source>
        <dbReference type="Proteomes" id="UP000244924"/>
    </source>
</evidence>
<dbReference type="InterPro" id="IPR015422">
    <property type="entry name" value="PyrdxlP-dep_Trfase_small"/>
</dbReference>
<dbReference type="Pfam" id="PF00202">
    <property type="entry name" value="Aminotran_3"/>
    <property type="match status" value="1"/>
</dbReference>
<evidence type="ECO:0000256" key="4">
    <source>
        <dbReference type="ARBA" id="ARBA00022679"/>
    </source>
</evidence>
<accession>A0A2R8B444</accession>
<dbReference type="GO" id="GO:0008483">
    <property type="term" value="F:transaminase activity"/>
    <property type="evidence" value="ECO:0007669"/>
    <property type="project" value="UniProtKB-KW"/>
</dbReference>
<dbReference type="PIRSF" id="PIRSF000521">
    <property type="entry name" value="Transaminase_4ab_Lys_Orn"/>
    <property type="match status" value="1"/>
</dbReference>
<protein>
    <submittedName>
        <fullName evidence="7">Putative aminotransferase</fullName>
        <ecNumber evidence="7">2.6.1.-</ecNumber>
    </submittedName>
</protein>
<organism evidence="7 8">
    <name type="scientific">Albidovulum aquaemixtae</name>
    <dbReference type="NCBI Taxonomy" id="1542388"/>
    <lineage>
        <taxon>Bacteria</taxon>
        <taxon>Pseudomonadati</taxon>
        <taxon>Pseudomonadota</taxon>
        <taxon>Alphaproteobacteria</taxon>
        <taxon>Rhodobacterales</taxon>
        <taxon>Paracoccaceae</taxon>
        <taxon>Albidovulum</taxon>
    </lineage>
</organism>
<evidence type="ECO:0000256" key="5">
    <source>
        <dbReference type="ARBA" id="ARBA00022898"/>
    </source>
</evidence>
<gene>
    <name evidence="7" type="ORF">DEA8626_00779</name>
</gene>
<keyword evidence="4 7" id="KW-0808">Transferase</keyword>
<dbReference type="SUPFAM" id="SSF53383">
    <property type="entry name" value="PLP-dependent transferases"/>
    <property type="match status" value="1"/>
</dbReference>
<dbReference type="GO" id="GO:0030170">
    <property type="term" value="F:pyridoxal phosphate binding"/>
    <property type="evidence" value="ECO:0007669"/>
    <property type="project" value="InterPro"/>
</dbReference>
<proteinExistence type="inferred from homology"/>
<dbReference type="PROSITE" id="PS00600">
    <property type="entry name" value="AA_TRANSFER_CLASS_3"/>
    <property type="match status" value="1"/>
</dbReference>
<dbReference type="NCBIfam" id="NF005447">
    <property type="entry name" value="PRK07036.1"/>
    <property type="match status" value="1"/>
</dbReference>
<dbReference type="EMBL" id="OMOQ01000001">
    <property type="protein sequence ID" value="SPH17263.1"/>
    <property type="molecule type" value="Genomic_DNA"/>
</dbReference>
<dbReference type="EC" id="2.6.1.-" evidence="7"/>
<dbReference type="FunFam" id="3.40.640.10:FF:000014">
    <property type="entry name" value="Adenosylmethionine-8-amino-7-oxononanoate aminotransferase, probable"/>
    <property type="match status" value="1"/>
</dbReference>
<comment type="cofactor">
    <cofactor evidence="1">
        <name>pyridoxal 5'-phosphate</name>
        <dbReference type="ChEBI" id="CHEBI:597326"/>
    </cofactor>
</comment>
<dbReference type="Gene3D" id="3.40.640.10">
    <property type="entry name" value="Type I PLP-dependent aspartate aminotransferase-like (Major domain)"/>
    <property type="match status" value="1"/>
</dbReference>
<dbReference type="InterPro" id="IPR015421">
    <property type="entry name" value="PyrdxlP-dep_Trfase_major"/>
</dbReference>
<sequence length="466" mass="50981">MSDLSSNAAIPSAVPAEVVRGWDNEHCLHPWETMGTSDPDRDIAAGAEGIYILDPSGRRFIDGPGGMWCVQIGYGRKEMANAIAEQTMRLAYHSPWAFASEPSALLARRIAQMAPGDLNTVFFATGGSEAVDSALRFVQFYNNLRGRPEKKLIIAREKGYHGSTYLAATVTGKERSRSRLDIESRLVRFIGNVNPYVRPKDMPVNAWCDAKVAELEQAILDAGPENVAAFIAEPVLASGGVIVPPPGYHARTLEVCRRHDVLYISDEVVTAFGRLGHWFASEDVFGITPDIITCAKGLTSGYLPLGAMILSDRLWNEIASDDREHIMFSNGYTYSGHPVCCAAALKNIEIIESEGLLEHVRAVTPHFQARLNNLSRHEIVGDTRGMGLIGCVEGAAAPDLPEEKRLAIDSEFGARVDAKCDAMGLIVRPLINMCVFSPPLIITESQVDQMFDILDRAIGQVQKEML</sequence>
<dbReference type="InterPro" id="IPR005814">
    <property type="entry name" value="Aminotrans_3"/>
</dbReference>
<keyword evidence="3 7" id="KW-0032">Aminotransferase</keyword>
<evidence type="ECO:0000256" key="3">
    <source>
        <dbReference type="ARBA" id="ARBA00022576"/>
    </source>
</evidence>
<reference evidence="7 8" key="1">
    <citation type="submission" date="2018-03" db="EMBL/GenBank/DDBJ databases">
        <authorList>
            <person name="Keele B.F."/>
        </authorList>
    </citation>
    <scope>NUCLEOTIDE SEQUENCE [LARGE SCALE GENOMIC DNA]</scope>
    <source>
        <strain evidence="7 8">CECT 8626</strain>
    </source>
</reference>
<dbReference type="Proteomes" id="UP000244924">
    <property type="component" value="Unassembled WGS sequence"/>
</dbReference>
<dbReference type="PANTHER" id="PTHR43094:SF1">
    <property type="entry name" value="AMINOTRANSFERASE CLASS-III"/>
    <property type="match status" value="1"/>
</dbReference>
<name>A0A2R8B444_9RHOB</name>
<dbReference type="AlphaFoldDB" id="A0A2R8B444"/>